<evidence type="ECO:0008006" key="5">
    <source>
        <dbReference type="Google" id="ProtNLM"/>
    </source>
</evidence>
<evidence type="ECO:0000313" key="4">
    <source>
        <dbReference type="Proteomes" id="UP000240493"/>
    </source>
</evidence>
<dbReference type="AlphaFoldDB" id="A0A2T3Z6N3"/>
<evidence type="ECO:0000256" key="1">
    <source>
        <dbReference type="SAM" id="MobiDB-lite"/>
    </source>
</evidence>
<feature type="signal peptide" evidence="2">
    <location>
        <begin position="1"/>
        <end position="15"/>
    </location>
</feature>
<evidence type="ECO:0000313" key="3">
    <source>
        <dbReference type="EMBL" id="PTB40483.1"/>
    </source>
</evidence>
<feature type="compositionally biased region" description="Basic and acidic residues" evidence="1">
    <location>
        <begin position="100"/>
        <end position="113"/>
    </location>
</feature>
<evidence type="ECO:0000256" key="2">
    <source>
        <dbReference type="SAM" id="SignalP"/>
    </source>
</evidence>
<reference evidence="3 4" key="1">
    <citation type="submission" date="2016-07" db="EMBL/GenBank/DDBJ databases">
        <title>Multiple horizontal gene transfer events from other fungi enriched the ability of initially mycotrophic Trichoderma (Ascomycota) to feed on dead plant biomass.</title>
        <authorList>
            <consortium name="DOE Joint Genome Institute"/>
            <person name="Aerts A."/>
            <person name="Atanasova L."/>
            <person name="Chenthamara K."/>
            <person name="Zhang J."/>
            <person name="Grujic M."/>
            <person name="Henrissat B."/>
            <person name="Kuo A."/>
            <person name="Salamov A."/>
            <person name="Lipzen A."/>
            <person name="Labutti K."/>
            <person name="Barry K."/>
            <person name="Miao Y."/>
            <person name="Rahimi M.J."/>
            <person name="Shen Q."/>
            <person name="Grigoriev I.V."/>
            <person name="Kubicek C.P."/>
            <person name="Druzhinina I.S."/>
        </authorList>
    </citation>
    <scope>NUCLEOTIDE SEQUENCE [LARGE SCALE GENOMIC DNA]</scope>
    <source>
        <strain evidence="3 4">CBS 433.97</strain>
    </source>
</reference>
<feature type="chain" id="PRO_5015674191" description="Secreted protein" evidence="2">
    <location>
        <begin position="16"/>
        <end position="134"/>
    </location>
</feature>
<gene>
    <name evidence="3" type="ORF">M441DRAFT_68943</name>
</gene>
<sequence>MSLLFLMLVIWRVDGFVERSEGKMSLCILEAKANLTRESVRVAQARGGLCLVLVLSGIGGACSAEGGAEMQSAVLLRFAFGHTYVSPVCLGASTSGACTSREKNPDRKMDGSPHKPSRVPVLDTDQLMLGASRS</sequence>
<dbReference type="Proteomes" id="UP000240493">
    <property type="component" value="Unassembled WGS sequence"/>
</dbReference>
<feature type="region of interest" description="Disordered" evidence="1">
    <location>
        <begin position="94"/>
        <end position="134"/>
    </location>
</feature>
<protein>
    <recommendedName>
        <fullName evidence="5">Secreted protein</fullName>
    </recommendedName>
</protein>
<proteinExistence type="predicted"/>
<dbReference type="EMBL" id="KZ679262">
    <property type="protein sequence ID" value="PTB40483.1"/>
    <property type="molecule type" value="Genomic_DNA"/>
</dbReference>
<name>A0A2T3Z6N3_TRIA4</name>
<accession>A0A2T3Z6N3</accession>
<organism evidence="3 4">
    <name type="scientific">Trichoderma asperellum (strain ATCC 204424 / CBS 433.97 / NBRC 101777)</name>
    <dbReference type="NCBI Taxonomy" id="1042311"/>
    <lineage>
        <taxon>Eukaryota</taxon>
        <taxon>Fungi</taxon>
        <taxon>Dikarya</taxon>
        <taxon>Ascomycota</taxon>
        <taxon>Pezizomycotina</taxon>
        <taxon>Sordariomycetes</taxon>
        <taxon>Hypocreomycetidae</taxon>
        <taxon>Hypocreales</taxon>
        <taxon>Hypocreaceae</taxon>
        <taxon>Trichoderma</taxon>
    </lineage>
</organism>
<keyword evidence="2" id="KW-0732">Signal</keyword>
<keyword evidence="4" id="KW-1185">Reference proteome</keyword>